<gene>
    <name evidence="10 13" type="primary">glgB</name>
    <name evidence="13" type="ORF">ABS361_18300</name>
</gene>
<dbReference type="GO" id="GO:0003844">
    <property type="term" value="F:1,4-alpha-glucan branching enzyme activity"/>
    <property type="evidence" value="ECO:0007669"/>
    <property type="project" value="UniProtKB-UniRule"/>
</dbReference>
<dbReference type="NCBIfam" id="NF008967">
    <property type="entry name" value="PRK12313.1"/>
    <property type="match status" value="1"/>
</dbReference>
<organism evidence="13">
    <name type="scientific">Methyloraptor flagellatus</name>
    <dbReference type="NCBI Taxonomy" id="3162530"/>
    <lineage>
        <taxon>Bacteria</taxon>
        <taxon>Pseudomonadati</taxon>
        <taxon>Pseudomonadota</taxon>
        <taxon>Alphaproteobacteria</taxon>
        <taxon>Hyphomicrobiales</taxon>
        <taxon>Ancalomicrobiaceae</taxon>
        <taxon>Methyloraptor</taxon>
    </lineage>
</organism>
<evidence type="ECO:0000256" key="7">
    <source>
        <dbReference type="ARBA" id="ARBA00022679"/>
    </source>
</evidence>
<dbReference type="InterPro" id="IPR017853">
    <property type="entry name" value="GH"/>
</dbReference>
<dbReference type="InterPro" id="IPR006047">
    <property type="entry name" value="GH13_cat_dom"/>
</dbReference>
<dbReference type="InterPro" id="IPR006048">
    <property type="entry name" value="A-amylase/branching_C"/>
</dbReference>
<keyword evidence="8 10" id="KW-0320">Glycogen biosynthesis</keyword>
<comment type="similarity">
    <text evidence="4 10">Belongs to the glycosyl hydrolase 13 family. GlgB subfamily.</text>
</comment>
<dbReference type="SUPFAM" id="SSF51445">
    <property type="entry name" value="(Trans)glycosidases"/>
    <property type="match status" value="1"/>
</dbReference>
<keyword evidence="6 10" id="KW-0328">Glycosyltransferase</keyword>
<protein>
    <recommendedName>
        <fullName evidence="10">1,4-alpha-glucan branching enzyme GlgB</fullName>
        <ecNumber evidence="10">2.4.1.18</ecNumber>
    </recommendedName>
    <alternativeName>
        <fullName evidence="10">1,4-alpha-D-glucan:1,4-alpha-D-glucan 6-glucosyl-transferase</fullName>
    </alternativeName>
    <alternativeName>
        <fullName evidence="10">Alpha-(1-&gt;4)-glucan branching enzyme</fullName>
    </alternativeName>
    <alternativeName>
        <fullName evidence="10">Glycogen branching enzyme</fullName>
        <shortName evidence="10">BE</shortName>
    </alternativeName>
</protein>
<dbReference type="EC" id="2.4.1.18" evidence="10"/>
<comment type="function">
    <text evidence="2 10">Catalyzes the formation of the alpha-1,6-glucosidic linkages in glycogen by scission of a 1,4-alpha-linked oligosaccharide from growing alpha-1,4-glucan chains and the subsequent attachment of the oligosaccharide to the alpha-1,6 position.</text>
</comment>
<dbReference type="InterPro" id="IPR014756">
    <property type="entry name" value="Ig_E-set"/>
</dbReference>
<dbReference type="SUPFAM" id="SSF81296">
    <property type="entry name" value="E set domains"/>
    <property type="match status" value="2"/>
</dbReference>
<dbReference type="GO" id="GO:0005978">
    <property type="term" value="P:glycogen biosynthetic process"/>
    <property type="evidence" value="ECO:0007669"/>
    <property type="project" value="UniProtKB-UniRule"/>
</dbReference>
<evidence type="ECO:0000256" key="10">
    <source>
        <dbReference type="HAMAP-Rule" id="MF_00685"/>
    </source>
</evidence>
<dbReference type="GO" id="GO:0043169">
    <property type="term" value="F:cation binding"/>
    <property type="evidence" value="ECO:0007669"/>
    <property type="project" value="InterPro"/>
</dbReference>
<keyword evidence="9 10" id="KW-0119">Carbohydrate metabolism</keyword>
<dbReference type="RefSeq" id="WP_407049081.1">
    <property type="nucleotide sequence ID" value="NZ_CP158568.1"/>
</dbReference>
<dbReference type="NCBIfam" id="TIGR01515">
    <property type="entry name" value="branching_enzym"/>
    <property type="match status" value="1"/>
</dbReference>
<comment type="catalytic activity">
    <reaction evidence="1 10">
        <text>Transfers a segment of a (1-&gt;4)-alpha-D-glucan chain to a primary hydroxy group in a similar glucan chain.</text>
        <dbReference type="EC" id="2.4.1.18"/>
    </reaction>
</comment>
<evidence type="ECO:0000313" key="13">
    <source>
        <dbReference type="EMBL" id="XBY43985.1"/>
    </source>
</evidence>
<dbReference type="InterPro" id="IPR004193">
    <property type="entry name" value="Glyco_hydro_13_N"/>
</dbReference>
<dbReference type="InterPro" id="IPR013780">
    <property type="entry name" value="Glyco_hydro_b"/>
</dbReference>
<dbReference type="Gene3D" id="3.20.20.80">
    <property type="entry name" value="Glycosidases"/>
    <property type="match status" value="1"/>
</dbReference>
<evidence type="ECO:0000256" key="8">
    <source>
        <dbReference type="ARBA" id="ARBA00023056"/>
    </source>
</evidence>
<sequence>MRVAGSAWTAGVDDIAALTAARHDDPFRVLGLHEAPKGAQPGAARFVIRAFVPGAETVTAFDPDGTPIADLARVDDAGLFEGAVAGRSERFRYRLACANAGGSWVFDDPYAFGPVLGPMDDYLLVEGTHRQLYERLGAHPMTHEGVAGVHFAVWAPNARRVSVVGDFNAWDGRRHQMRKRVDSGLWEIFAPGLGEGAVYKYEIVGFNGTLLPLKADPFGFASELRPSTASVVARTDGFDWHDGAHLAARGAGDPRKRPMAIYEVHLGSWRRAEDGRHLTWDELADQLVPYAADMGFTHLEFLPISEYPFDASWGYQPIGLYAPTARFGPPEGFARLVDRAHQAGLSILLDWVPAHFPVDVHGLARFDGTALYEHEDPRRGFHPDWKTAIYNFGRREVVNILAANALYWLDRFHVDGLRVDAVASMLYLDYSRKEGEWIPNPDGSNQNREAVGFLQTVNALVYGEHPGAVTIAEESTAWPGVSLPVDTGGLGFGFKWNMGWMHDTLDYVSTEPVHRKWHHDKLTFGLLYAFSENFVLPLSHDEVVYGKRSIVEKIPGDDWQKFATARAYYAFMWAHPGKKLLFMGQEFGQRREWNFEAGLDWHLIDQPFHDGLRRLVRDLNHGYRAEGGLHQRDCEASGFAWIVVDDRDQSVFAFLRIGDDARPVVAVSNFTPVPREGYRIGLPHAGRWAEILNTDAAGYGGSGMGNLGAVIATETPSHGQPASAALTLPPLATLWLAFAPEGAD</sequence>
<dbReference type="HAMAP" id="MF_00685">
    <property type="entry name" value="GlgB"/>
    <property type="match status" value="1"/>
</dbReference>
<comment type="subunit">
    <text evidence="10">Monomer.</text>
</comment>
<dbReference type="InterPro" id="IPR044143">
    <property type="entry name" value="GlgB_N_E_set_prok"/>
</dbReference>
<dbReference type="PANTHER" id="PTHR43651">
    <property type="entry name" value="1,4-ALPHA-GLUCAN-BRANCHING ENZYME"/>
    <property type="match status" value="1"/>
</dbReference>
<evidence type="ECO:0000256" key="6">
    <source>
        <dbReference type="ARBA" id="ARBA00022676"/>
    </source>
</evidence>
<dbReference type="FunFam" id="3.20.20.80:FF:000003">
    <property type="entry name" value="1,4-alpha-glucan branching enzyme GlgB"/>
    <property type="match status" value="1"/>
</dbReference>
<dbReference type="Gene3D" id="2.60.40.10">
    <property type="entry name" value="Immunoglobulins"/>
    <property type="match status" value="1"/>
</dbReference>
<evidence type="ECO:0000256" key="9">
    <source>
        <dbReference type="ARBA" id="ARBA00023277"/>
    </source>
</evidence>
<dbReference type="Gene3D" id="2.60.40.1180">
    <property type="entry name" value="Golgi alpha-mannosidase II"/>
    <property type="match status" value="1"/>
</dbReference>
<dbReference type="CDD" id="cd02855">
    <property type="entry name" value="E_set_GBE_prok_N"/>
    <property type="match status" value="1"/>
</dbReference>
<dbReference type="FunFam" id="2.60.40.10:FF:000169">
    <property type="entry name" value="1,4-alpha-glucan branching enzyme GlgB"/>
    <property type="match status" value="1"/>
</dbReference>
<proteinExistence type="inferred from homology"/>
<accession>A0AAU7X847</accession>
<dbReference type="SUPFAM" id="SSF51011">
    <property type="entry name" value="Glycosyl hydrolase domain"/>
    <property type="match status" value="1"/>
</dbReference>
<dbReference type="Pfam" id="PF22019">
    <property type="entry name" value="GlgB_N"/>
    <property type="match status" value="1"/>
</dbReference>
<dbReference type="NCBIfam" id="NF003811">
    <property type="entry name" value="PRK05402.1"/>
    <property type="match status" value="1"/>
</dbReference>
<dbReference type="CDD" id="cd11322">
    <property type="entry name" value="AmyAc_Glg_BE"/>
    <property type="match status" value="1"/>
</dbReference>
<dbReference type="GO" id="GO:0004553">
    <property type="term" value="F:hydrolase activity, hydrolyzing O-glycosyl compounds"/>
    <property type="evidence" value="ECO:0007669"/>
    <property type="project" value="InterPro"/>
</dbReference>
<name>A0AAU7X847_9HYPH</name>
<feature type="active site" description="Nucleophile" evidence="10 11">
    <location>
        <position position="420"/>
    </location>
</feature>
<dbReference type="InterPro" id="IPR054169">
    <property type="entry name" value="GlgB_N"/>
</dbReference>
<comment type="pathway">
    <text evidence="3 10">Glycan biosynthesis; glycogen biosynthesis.</text>
</comment>
<dbReference type="AlphaFoldDB" id="A0AAU7X847"/>
<dbReference type="InterPro" id="IPR006407">
    <property type="entry name" value="GlgB"/>
</dbReference>
<keyword evidence="7 10" id="KW-0808">Transferase</keyword>
<dbReference type="SMART" id="SM00642">
    <property type="entry name" value="Aamy"/>
    <property type="match status" value="1"/>
</dbReference>
<dbReference type="InterPro" id="IPR037439">
    <property type="entry name" value="Branching_enzy"/>
</dbReference>
<reference evidence="13" key="1">
    <citation type="submission" date="2024-06" db="EMBL/GenBank/DDBJ databases">
        <title>Methylostella associata gen. nov., sp. nov., a novel Ancalomicrobiaceae-affiliated facultatively methylotrophic bacteria that feed on methanotrophs of the genus Methylococcus.</title>
        <authorList>
            <person name="Saltykova V."/>
            <person name="Danilova O.V."/>
            <person name="Oshkin I.Y."/>
            <person name="Belova S.E."/>
            <person name="Pimenov N.V."/>
            <person name="Dedysh S.N."/>
        </authorList>
    </citation>
    <scope>NUCLEOTIDE SEQUENCE</scope>
    <source>
        <strain evidence="13">S20</strain>
    </source>
</reference>
<evidence type="ECO:0000256" key="11">
    <source>
        <dbReference type="PIRSR" id="PIRSR000463-1"/>
    </source>
</evidence>
<dbReference type="FunFam" id="2.60.40.1180:FF:000002">
    <property type="entry name" value="1,4-alpha-glucan branching enzyme GlgB"/>
    <property type="match status" value="1"/>
</dbReference>
<feature type="active site" description="Proton donor" evidence="10 11">
    <location>
        <position position="473"/>
    </location>
</feature>
<dbReference type="Pfam" id="PF02922">
    <property type="entry name" value="CBM_48"/>
    <property type="match status" value="1"/>
</dbReference>
<dbReference type="PANTHER" id="PTHR43651:SF3">
    <property type="entry name" value="1,4-ALPHA-GLUCAN-BRANCHING ENZYME"/>
    <property type="match status" value="1"/>
</dbReference>
<evidence type="ECO:0000256" key="3">
    <source>
        <dbReference type="ARBA" id="ARBA00004964"/>
    </source>
</evidence>
<dbReference type="KEGG" id="mflg:ABS361_18300"/>
<dbReference type="PIRSF" id="PIRSF000463">
    <property type="entry name" value="GlgB"/>
    <property type="match status" value="1"/>
</dbReference>
<feature type="domain" description="Glycosyl hydrolase family 13 catalytic" evidence="12">
    <location>
        <begin position="263"/>
        <end position="609"/>
    </location>
</feature>
<evidence type="ECO:0000259" key="12">
    <source>
        <dbReference type="SMART" id="SM00642"/>
    </source>
</evidence>
<evidence type="ECO:0000256" key="2">
    <source>
        <dbReference type="ARBA" id="ARBA00002953"/>
    </source>
</evidence>
<dbReference type="InterPro" id="IPR013783">
    <property type="entry name" value="Ig-like_fold"/>
</dbReference>
<evidence type="ECO:0000256" key="1">
    <source>
        <dbReference type="ARBA" id="ARBA00000826"/>
    </source>
</evidence>
<dbReference type="Pfam" id="PF02806">
    <property type="entry name" value="Alpha-amylase_C"/>
    <property type="match status" value="1"/>
</dbReference>
<dbReference type="EMBL" id="CP158568">
    <property type="protein sequence ID" value="XBY43985.1"/>
    <property type="molecule type" value="Genomic_DNA"/>
</dbReference>
<evidence type="ECO:0000256" key="4">
    <source>
        <dbReference type="ARBA" id="ARBA00009000"/>
    </source>
</evidence>
<evidence type="ECO:0000256" key="5">
    <source>
        <dbReference type="ARBA" id="ARBA00022600"/>
    </source>
</evidence>
<dbReference type="GO" id="GO:0005829">
    <property type="term" value="C:cytosol"/>
    <property type="evidence" value="ECO:0007669"/>
    <property type="project" value="TreeGrafter"/>
</dbReference>
<keyword evidence="5 10" id="KW-0321">Glycogen metabolism</keyword>